<feature type="domain" description="Major facilitator superfamily (MFS) profile" evidence="8">
    <location>
        <begin position="160"/>
        <end position="588"/>
    </location>
</feature>
<evidence type="ECO:0000256" key="3">
    <source>
        <dbReference type="ARBA" id="ARBA00022692"/>
    </source>
</evidence>
<dbReference type="Proteomes" id="UP000433876">
    <property type="component" value="Unassembled WGS sequence"/>
</dbReference>
<dbReference type="VEuPathDB" id="FungiDB:SMAC_00274"/>
<evidence type="ECO:0000256" key="7">
    <source>
        <dbReference type="SAM" id="Phobius"/>
    </source>
</evidence>
<evidence type="ECO:0000313" key="9">
    <source>
        <dbReference type="EMBL" id="KAA8636845.1"/>
    </source>
</evidence>
<feature type="transmembrane region" description="Helical" evidence="7">
    <location>
        <begin position="193"/>
        <end position="213"/>
    </location>
</feature>
<dbReference type="GO" id="GO:0022857">
    <property type="term" value="F:transmembrane transporter activity"/>
    <property type="evidence" value="ECO:0007669"/>
    <property type="project" value="InterPro"/>
</dbReference>
<dbReference type="PANTHER" id="PTHR23502">
    <property type="entry name" value="MAJOR FACILITATOR SUPERFAMILY"/>
    <property type="match status" value="1"/>
</dbReference>
<evidence type="ECO:0000259" key="8">
    <source>
        <dbReference type="PROSITE" id="PS50850"/>
    </source>
</evidence>
<feature type="transmembrane region" description="Helical" evidence="7">
    <location>
        <begin position="250"/>
        <end position="272"/>
    </location>
</feature>
<dbReference type="InterPro" id="IPR011701">
    <property type="entry name" value="MFS"/>
</dbReference>
<feature type="compositionally biased region" description="Low complexity" evidence="6">
    <location>
        <begin position="83"/>
        <end position="99"/>
    </location>
</feature>
<dbReference type="Pfam" id="PF07690">
    <property type="entry name" value="MFS_1"/>
    <property type="match status" value="1"/>
</dbReference>
<keyword evidence="3 7" id="KW-0812">Transmembrane</keyword>
<feature type="transmembrane region" description="Helical" evidence="7">
    <location>
        <begin position="566"/>
        <end position="585"/>
    </location>
</feature>
<feature type="transmembrane region" description="Helical" evidence="7">
    <location>
        <begin position="284"/>
        <end position="306"/>
    </location>
</feature>
<dbReference type="InterPro" id="IPR036259">
    <property type="entry name" value="MFS_trans_sf"/>
</dbReference>
<feature type="transmembrane region" description="Helical" evidence="7">
    <location>
        <begin position="312"/>
        <end position="334"/>
    </location>
</feature>
<dbReference type="InterPro" id="IPR020846">
    <property type="entry name" value="MFS_dom"/>
</dbReference>
<keyword evidence="4 7" id="KW-1133">Transmembrane helix</keyword>
<proteinExistence type="predicted"/>
<evidence type="ECO:0000256" key="6">
    <source>
        <dbReference type="SAM" id="MobiDB-lite"/>
    </source>
</evidence>
<feature type="compositionally biased region" description="Basic and acidic residues" evidence="6">
    <location>
        <begin position="73"/>
        <end position="82"/>
    </location>
</feature>
<evidence type="ECO:0000313" key="10">
    <source>
        <dbReference type="Proteomes" id="UP000433876"/>
    </source>
</evidence>
<dbReference type="OMA" id="KRTWQKD"/>
<feature type="transmembrane region" description="Helical" evidence="7">
    <location>
        <begin position="542"/>
        <end position="560"/>
    </location>
</feature>
<organism evidence="9 10">
    <name type="scientific">Sordaria macrospora</name>
    <dbReference type="NCBI Taxonomy" id="5147"/>
    <lineage>
        <taxon>Eukaryota</taxon>
        <taxon>Fungi</taxon>
        <taxon>Dikarya</taxon>
        <taxon>Ascomycota</taxon>
        <taxon>Pezizomycotina</taxon>
        <taxon>Sordariomycetes</taxon>
        <taxon>Sordariomycetidae</taxon>
        <taxon>Sordariales</taxon>
        <taxon>Sordariaceae</taxon>
        <taxon>Sordaria</taxon>
    </lineage>
</organism>
<keyword evidence="5 7" id="KW-0472">Membrane</keyword>
<reference evidence="9 10" key="1">
    <citation type="submission" date="2017-07" db="EMBL/GenBank/DDBJ databases">
        <title>Genome sequence of the Sordaria macrospora wild type strain R19027.</title>
        <authorList>
            <person name="Nowrousian M."/>
            <person name="Teichert I."/>
            <person name="Kueck U."/>
        </authorList>
    </citation>
    <scope>NUCLEOTIDE SEQUENCE [LARGE SCALE GENOMIC DNA]</scope>
    <source>
        <strain evidence="9 10">R19027</strain>
        <tissue evidence="9">Mycelium</tissue>
    </source>
</reference>
<feature type="transmembrane region" description="Helical" evidence="7">
    <location>
        <begin position="402"/>
        <end position="419"/>
    </location>
</feature>
<dbReference type="AlphaFoldDB" id="A0A8S9A848"/>
<comment type="subcellular location">
    <subcellularLocation>
        <location evidence="1">Membrane</location>
        <topology evidence="1">Multi-pass membrane protein</topology>
    </subcellularLocation>
</comment>
<dbReference type="PROSITE" id="PS50850">
    <property type="entry name" value="MFS"/>
    <property type="match status" value="1"/>
</dbReference>
<dbReference type="PANTHER" id="PTHR23502:SF26">
    <property type="entry name" value="MAJOR FACILITATOR SUPERFAMILY (MFS) PROFILE DOMAIN-CONTAINING PROTEIN"/>
    <property type="match status" value="1"/>
</dbReference>
<evidence type="ECO:0000256" key="5">
    <source>
        <dbReference type="ARBA" id="ARBA00023136"/>
    </source>
</evidence>
<gene>
    <name evidence="9" type="ORF">SMACR_00274</name>
</gene>
<dbReference type="FunFam" id="1.20.1720.10:FF:000009">
    <property type="entry name" value="MFS multidrug transporter"/>
    <property type="match status" value="1"/>
</dbReference>
<feature type="transmembrane region" description="Helical" evidence="7">
    <location>
        <begin position="225"/>
        <end position="244"/>
    </location>
</feature>
<dbReference type="GO" id="GO:0005886">
    <property type="term" value="C:plasma membrane"/>
    <property type="evidence" value="ECO:0007669"/>
    <property type="project" value="TreeGrafter"/>
</dbReference>
<feature type="region of interest" description="Disordered" evidence="6">
    <location>
        <begin position="29"/>
        <end position="100"/>
    </location>
</feature>
<dbReference type="Gene3D" id="1.20.1720.10">
    <property type="entry name" value="Multidrug resistance protein D"/>
    <property type="match status" value="2"/>
</dbReference>
<feature type="transmembrane region" description="Helical" evidence="7">
    <location>
        <begin position="501"/>
        <end position="521"/>
    </location>
</feature>
<name>A0A8S9A848_SORMA</name>
<feature type="compositionally biased region" description="Polar residues" evidence="6">
    <location>
        <begin position="49"/>
        <end position="67"/>
    </location>
</feature>
<feature type="transmembrane region" description="Helical" evidence="7">
    <location>
        <begin position="158"/>
        <end position="181"/>
    </location>
</feature>
<dbReference type="EMBL" id="NMPR01000001">
    <property type="protein sequence ID" value="KAA8636845.1"/>
    <property type="molecule type" value="Genomic_DNA"/>
</dbReference>
<sequence>MASSVDDERPTAVDVQRLSTLWENRGTIHVMGDNTNQSDAAVPEPTSIEPPSSAGTKKSHFWQSNLASILPDSRPKHERTESSESTASGSSQGSSGSSTVVDEKVFEVGGGNKAENKGSATASVNEIEDITIINNNDDNSRQPPEEAAYHVFTKKEKWLVTVIIALAGLFSPLSSNIYFPALGAIANSIHTDIALVSLTVTIYMAVQAFAPSFWGPLSDTCGRRVTFIGTFVVFLVANIGLAFSKNFATLMVFRAIQAFGSAATISVGGGVLGDITTAKERGGYMAGFSAVRMFGLSMGPVIGGIITEYLGFHAIFWFLFILGSITLVAILLFLPETLRRIAGNGTVPLKGIHRPFFDRPLRQRYWKERDATTEEDDLIAPPPKLTFSTFFASFRFMAEKDVIVTLFFGAIVYTVWSMVTSSTTALFQPRFGLSNLQTGLIFIPNGVGCICGSSLSGKIMNRDYQIVESSYRASHHLSGSAEINRKKLADFPISRARLRSSLYFVIPFIITVAGQMGLFNLNSTLMVDLYPGASASASAVNNLVRCLIGAVGVALVQFIINAIGAGLTFLIFAIVTVAFTPLLWLEWRFGERWRRERMERLERQKNEKRAGDGGEAGRA</sequence>
<comment type="caution">
    <text evidence="9">The sequence shown here is derived from an EMBL/GenBank/DDBJ whole genome shotgun (WGS) entry which is preliminary data.</text>
</comment>
<accession>A0A8S9A848</accession>
<evidence type="ECO:0000256" key="2">
    <source>
        <dbReference type="ARBA" id="ARBA00022448"/>
    </source>
</evidence>
<protein>
    <recommendedName>
        <fullName evidence="8">Major facilitator superfamily (MFS) profile domain-containing protein</fullName>
    </recommendedName>
</protein>
<evidence type="ECO:0000256" key="4">
    <source>
        <dbReference type="ARBA" id="ARBA00022989"/>
    </source>
</evidence>
<dbReference type="SUPFAM" id="SSF103473">
    <property type="entry name" value="MFS general substrate transporter"/>
    <property type="match status" value="1"/>
</dbReference>
<evidence type="ECO:0000256" key="1">
    <source>
        <dbReference type="ARBA" id="ARBA00004141"/>
    </source>
</evidence>
<keyword evidence="2" id="KW-0813">Transport</keyword>